<keyword evidence="2" id="KW-1185">Reference proteome</keyword>
<accession>A0AAN5D6Q4</accession>
<reference evidence="2" key="1">
    <citation type="submission" date="2022-10" db="EMBL/GenBank/DDBJ databases">
        <title>Genome assembly of Pristionchus species.</title>
        <authorList>
            <person name="Yoshida K."/>
            <person name="Sommer R.J."/>
        </authorList>
    </citation>
    <scope>NUCLEOTIDE SEQUENCE [LARGE SCALE GENOMIC DNA]</scope>
    <source>
        <strain evidence="2">RS5460</strain>
    </source>
</reference>
<proteinExistence type="predicted"/>
<dbReference type="EMBL" id="BTRK01000006">
    <property type="protein sequence ID" value="GMR57846.1"/>
    <property type="molecule type" value="Genomic_DNA"/>
</dbReference>
<organism evidence="1 2">
    <name type="scientific">Pristionchus mayeri</name>
    <dbReference type="NCBI Taxonomy" id="1317129"/>
    <lineage>
        <taxon>Eukaryota</taxon>
        <taxon>Metazoa</taxon>
        <taxon>Ecdysozoa</taxon>
        <taxon>Nematoda</taxon>
        <taxon>Chromadorea</taxon>
        <taxon>Rhabditida</taxon>
        <taxon>Rhabditina</taxon>
        <taxon>Diplogasteromorpha</taxon>
        <taxon>Diplogasteroidea</taxon>
        <taxon>Neodiplogasteridae</taxon>
        <taxon>Pristionchus</taxon>
    </lineage>
</organism>
<sequence>VSTHFRAEVKNFMGRAINRAGFFGLTLKTTDEGLEIIMWLYPTTVSFHDLSKVEGRGKRSIIFRFFILRVTLKGPEDPAFEQMIFLLSTTFRSARIHGKSPSDSMPSEDLSMCAQLLRSSTIGDLALRSPIIDDISAPSIIAIASRADNLRIYWIQEVKLTDASAFIAQLDSLGASYVRLEDLSSRTSFFGLPSS</sequence>
<dbReference type="Proteomes" id="UP001328107">
    <property type="component" value="Unassembled WGS sequence"/>
</dbReference>
<evidence type="ECO:0000313" key="2">
    <source>
        <dbReference type="Proteomes" id="UP001328107"/>
    </source>
</evidence>
<feature type="non-terminal residue" evidence="1">
    <location>
        <position position="195"/>
    </location>
</feature>
<feature type="non-terminal residue" evidence="1">
    <location>
        <position position="1"/>
    </location>
</feature>
<name>A0AAN5D6Q4_9BILA</name>
<protein>
    <submittedName>
        <fullName evidence="1">Uncharacterized protein</fullName>
    </submittedName>
</protein>
<gene>
    <name evidence="1" type="ORF">PMAYCL1PPCAC_28041</name>
</gene>
<evidence type="ECO:0000313" key="1">
    <source>
        <dbReference type="EMBL" id="GMR57846.1"/>
    </source>
</evidence>
<comment type="caution">
    <text evidence="1">The sequence shown here is derived from an EMBL/GenBank/DDBJ whole genome shotgun (WGS) entry which is preliminary data.</text>
</comment>
<dbReference type="AlphaFoldDB" id="A0AAN5D6Q4"/>